<keyword evidence="4 7" id="KW-0812">Transmembrane</keyword>
<feature type="domain" description="ABC transmembrane type-1" evidence="8">
    <location>
        <begin position="67"/>
        <end position="258"/>
    </location>
</feature>
<dbReference type="EMBL" id="JBHUCX010000079">
    <property type="protein sequence ID" value="MFD1676837.1"/>
    <property type="molecule type" value="Genomic_DNA"/>
</dbReference>
<evidence type="ECO:0000259" key="8">
    <source>
        <dbReference type="PROSITE" id="PS50928"/>
    </source>
</evidence>
<gene>
    <name evidence="9" type="ORF">ACFSB2_19365</name>
</gene>
<dbReference type="RefSeq" id="WP_377944747.1">
    <property type="nucleotide sequence ID" value="NZ_JBHUCX010000079.1"/>
</dbReference>
<feature type="transmembrane region" description="Helical" evidence="7">
    <location>
        <begin position="12"/>
        <end position="34"/>
    </location>
</feature>
<evidence type="ECO:0000256" key="7">
    <source>
        <dbReference type="RuleBase" id="RU363032"/>
    </source>
</evidence>
<feature type="transmembrane region" description="Helical" evidence="7">
    <location>
        <begin position="66"/>
        <end position="91"/>
    </location>
</feature>
<dbReference type="PROSITE" id="PS50928">
    <property type="entry name" value="ABC_TM1"/>
    <property type="match status" value="1"/>
</dbReference>
<comment type="subcellular location">
    <subcellularLocation>
        <location evidence="1 7">Cell membrane</location>
        <topology evidence="1 7">Multi-pass membrane protein</topology>
    </subcellularLocation>
</comment>
<dbReference type="PANTHER" id="PTHR43744:SF8">
    <property type="entry name" value="SN-GLYCEROL-3-PHOSPHATE TRANSPORT SYSTEM PERMEASE PROTEIN UGPE"/>
    <property type="match status" value="1"/>
</dbReference>
<dbReference type="InterPro" id="IPR000515">
    <property type="entry name" value="MetI-like"/>
</dbReference>
<protein>
    <submittedName>
        <fullName evidence="9">Carbohydrate ABC transporter permease</fullName>
    </submittedName>
</protein>
<evidence type="ECO:0000256" key="1">
    <source>
        <dbReference type="ARBA" id="ARBA00004651"/>
    </source>
</evidence>
<feature type="transmembrane region" description="Helical" evidence="7">
    <location>
        <begin position="179"/>
        <end position="201"/>
    </location>
</feature>
<organism evidence="9 10">
    <name type="scientific">Alicyclobacillus fodiniaquatilis</name>
    <dbReference type="NCBI Taxonomy" id="1661150"/>
    <lineage>
        <taxon>Bacteria</taxon>
        <taxon>Bacillati</taxon>
        <taxon>Bacillota</taxon>
        <taxon>Bacilli</taxon>
        <taxon>Bacillales</taxon>
        <taxon>Alicyclobacillaceae</taxon>
        <taxon>Alicyclobacillus</taxon>
    </lineage>
</organism>
<dbReference type="PANTHER" id="PTHR43744">
    <property type="entry name" value="ABC TRANSPORTER PERMEASE PROTEIN MG189-RELATED-RELATED"/>
    <property type="match status" value="1"/>
</dbReference>
<feature type="transmembrane region" description="Helical" evidence="7">
    <location>
        <begin position="138"/>
        <end position="158"/>
    </location>
</feature>
<evidence type="ECO:0000256" key="3">
    <source>
        <dbReference type="ARBA" id="ARBA00022475"/>
    </source>
</evidence>
<reference evidence="10" key="1">
    <citation type="journal article" date="2019" name="Int. J. Syst. Evol. Microbiol.">
        <title>The Global Catalogue of Microorganisms (GCM) 10K type strain sequencing project: providing services to taxonomists for standard genome sequencing and annotation.</title>
        <authorList>
            <consortium name="The Broad Institute Genomics Platform"/>
            <consortium name="The Broad Institute Genome Sequencing Center for Infectious Disease"/>
            <person name="Wu L."/>
            <person name="Ma J."/>
        </authorList>
    </citation>
    <scope>NUCLEOTIDE SEQUENCE [LARGE SCALE GENOMIC DNA]</scope>
    <source>
        <strain evidence="10">CGMCC 1.12286</strain>
    </source>
</reference>
<dbReference type="InterPro" id="IPR035906">
    <property type="entry name" value="MetI-like_sf"/>
</dbReference>
<evidence type="ECO:0000256" key="4">
    <source>
        <dbReference type="ARBA" id="ARBA00022692"/>
    </source>
</evidence>
<comment type="caution">
    <text evidence="9">The sequence shown here is derived from an EMBL/GenBank/DDBJ whole genome shotgun (WGS) entry which is preliminary data.</text>
</comment>
<comment type="similarity">
    <text evidence="7">Belongs to the binding-protein-dependent transport system permease family.</text>
</comment>
<keyword evidence="3" id="KW-1003">Cell membrane</keyword>
<sequence>MRPRRIRQSILITVLSLIALVGIAPYLFMLLTSFKNNAEYYKSYFAIPKPFHWENYLLAWRQISDYFLNSLIVAVASIIGVLVLGAISSFVMARYEFPAKRFLYWMIIALMSVPGITTLIPLFILIKNMGLIDHRLSLILPYIATGQIMSIFLMRTFFENLPEEVFEAATIDGANGFRLFWNLAIPLSKPIISTIAMISFLGVWNDYVWPSVVIASNQLRTITIGLAFFQGEFLTEWGQLFAGYVIASIPLLIVFAFGMRYFVSGLTGGVVK</sequence>
<evidence type="ECO:0000313" key="9">
    <source>
        <dbReference type="EMBL" id="MFD1676837.1"/>
    </source>
</evidence>
<dbReference type="Gene3D" id="1.10.3720.10">
    <property type="entry name" value="MetI-like"/>
    <property type="match status" value="1"/>
</dbReference>
<feature type="transmembrane region" description="Helical" evidence="7">
    <location>
        <begin position="241"/>
        <end position="263"/>
    </location>
</feature>
<name>A0ABW4JPR3_9BACL</name>
<dbReference type="Proteomes" id="UP001597079">
    <property type="component" value="Unassembled WGS sequence"/>
</dbReference>
<keyword evidence="6 7" id="KW-0472">Membrane</keyword>
<keyword evidence="2 7" id="KW-0813">Transport</keyword>
<accession>A0ABW4JPR3</accession>
<evidence type="ECO:0000256" key="5">
    <source>
        <dbReference type="ARBA" id="ARBA00022989"/>
    </source>
</evidence>
<feature type="transmembrane region" description="Helical" evidence="7">
    <location>
        <begin position="103"/>
        <end position="126"/>
    </location>
</feature>
<keyword evidence="10" id="KW-1185">Reference proteome</keyword>
<proteinExistence type="inferred from homology"/>
<dbReference type="CDD" id="cd06261">
    <property type="entry name" value="TM_PBP2"/>
    <property type="match status" value="1"/>
</dbReference>
<keyword evidence="5 7" id="KW-1133">Transmembrane helix</keyword>
<evidence type="ECO:0000256" key="2">
    <source>
        <dbReference type="ARBA" id="ARBA00022448"/>
    </source>
</evidence>
<dbReference type="Pfam" id="PF00528">
    <property type="entry name" value="BPD_transp_1"/>
    <property type="match status" value="1"/>
</dbReference>
<dbReference type="SUPFAM" id="SSF161098">
    <property type="entry name" value="MetI-like"/>
    <property type="match status" value="1"/>
</dbReference>
<evidence type="ECO:0000313" key="10">
    <source>
        <dbReference type="Proteomes" id="UP001597079"/>
    </source>
</evidence>
<evidence type="ECO:0000256" key="6">
    <source>
        <dbReference type="ARBA" id="ARBA00023136"/>
    </source>
</evidence>